<gene>
    <name evidence="1" type="ORF">P43SY_002292</name>
</gene>
<proteinExistence type="predicted"/>
<organism evidence="1 2">
    <name type="scientific">Pythium insidiosum</name>
    <name type="common">Pythiosis disease agent</name>
    <dbReference type="NCBI Taxonomy" id="114742"/>
    <lineage>
        <taxon>Eukaryota</taxon>
        <taxon>Sar</taxon>
        <taxon>Stramenopiles</taxon>
        <taxon>Oomycota</taxon>
        <taxon>Peronosporomycetes</taxon>
        <taxon>Pythiales</taxon>
        <taxon>Pythiaceae</taxon>
        <taxon>Pythium</taxon>
    </lineage>
</organism>
<keyword evidence="2" id="KW-1185">Reference proteome</keyword>
<sequence>MRPSVRERQQQLEQRLEQATDAQLQRLAQFSRPQWCTLVLHVHSADSEELPSDADNAAEKQPQSVHRLEVLEGSSLEDVRKLIVTFIPKIPAWFEFAHVTGSADERSTRVEDVVQTHSVVAIRLPRYASRCEASRGRDVADVYGKLAVG</sequence>
<comment type="caution">
    <text evidence="1">The sequence shown here is derived from an EMBL/GenBank/DDBJ whole genome shotgun (WGS) entry which is preliminary data.</text>
</comment>
<protein>
    <submittedName>
        <fullName evidence="1">Uncharacterized protein</fullName>
    </submittedName>
</protein>
<dbReference type="EMBL" id="JAKCXM010000004">
    <property type="protein sequence ID" value="KAJ0409402.1"/>
    <property type="molecule type" value="Genomic_DNA"/>
</dbReference>
<evidence type="ECO:0000313" key="1">
    <source>
        <dbReference type="EMBL" id="KAJ0409402.1"/>
    </source>
</evidence>
<dbReference type="AlphaFoldDB" id="A0AAD5QAS1"/>
<accession>A0AAD5QAS1</accession>
<dbReference type="Proteomes" id="UP001209570">
    <property type="component" value="Unassembled WGS sequence"/>
</dbReference>
<evidence type="ECO:0000313" key="2">
    <source>
        <dbReference type="Proteomes" id="UP001209570"/>
    </source>
</evidence>
<reference evidence="1" key="1">
    <citation type="submission" date="2021-12" db="EMBL/GenBank/DDBJ databases">
        <title>Prjna785345.</title>
        <authorList>
            <person name="Rujirawat T."/>
            <person name="Krajaejun T."/>
        </authorList>
    </citation>
    <scope>NUCLEOTIDE SEQUENCE</scope>
    <source>
        <strain evidence="1">Pi057C3</strain>
    </source>
</reference>
<name>A0AAD5QAS1_PYTIN</name>